<evidence type="ECO:0000256" key="2">
    <source>
        <dbReference type="ARBA" id="ARBA00022490"/>
    </source>
</evidence>
<evidence type="ECO:0000256" key="3">
    <source>
        <dbReference type="ARBA" id="ARBA00023212"/>
    </source>
</evidence>
<feature type="compositionally biased region" description="Low complexity" evidence="6">
    <location>
        <begin position="177"/>
        <end position="186"/>
    </location>
</feature>
<feature type="coiled-coil region" evidence="5">
    <location>
        <begin position="458"/>
        <end position="485"/>
    </location>
</feature>
<dbReference type="OrthoDB" id="6351470at2759"/>
<evidence type="ECO:0000256" key="1">
    <source>
        <dbReference type="ARBA" id="ARBA00004114"/>
    </source>
</evidence>
<dbReference type="GO" id="GO:0005814">
    <property type="term" value="C:centriole"/>
    <property type="evidence" value="ECO:0007669"/>
    <property type="project" value="UniProtKB-SubCell"/>
</dbReference>
<evidence type="ECO:0000313" key="7">
    <source>
        <dbReference type="EMBL" id="CDW29788.1"/>
    </source>
</evidence>
<dbReference type="PANTHER" id="PTHR20544">
    <property type="entry name" value="CENTROSOMAL PROTEIN CEP135"/>
    <property type="match status" value="1"/>
</dbReference>
<feature type="region of interest" description="Disordered" evidence="6">
    <location>
        <begin position="832"/>
        <end position="856"/>
    </location>
</feature>
<keyword evidence="3" id="KW-0206">Cytoskeleton</keyword>
<feature type="coiled-coil region" evidence="5">
    <location>
        <begin position="203"/>
        <end position="277"/>
    </location>
</feature>
<protein>
    <submittedName>
        <fullName evidence="7">Uncharacterized protein</fullName>
    </submittedName>
</protein>
<feature type="region of interest" description="Disordered" evidence="6">
    <location>
        <begin position="169"/>
        <end position="190"/>
    </location>
</feature>
<name>A0A0K2TUR9_LEPSM</name>
<evidence type="ECO:0000256" key="5">
    <source>
        <dbReference type="SAM" id="Coils"/>
    </source>
</evidence>
<evidence type="ECO:0000256" key="6">
    <source>
        <dbReference type="SAM" id="MobiDB-lite"/>
    </source>
</evidence>
<proteinExistence type="inferred from homology"/>
<keyword evidence="5" id="KW-0175">Coiled coil</keyword>
<keyword evidence="2" id="KW-0963">Cytoplasm</keyword>
<dbReference type="Gene3D" id="1.10.287.1490">
    <property type="match status" value="1"/>
</dbReference>
<reference evidence="7" key="1">
    <citation type="submission" date="2014-05" db="EMBL/GenBank/DDBJ databases">
        <authorList>
            <person name="Chronopoulou M."/>
        </authorList>
    </citation>
    <scope>NUCLEOTIDE SEQUENCE</scope>
    <source>
        <tissue evidence="7">Whole organism</tissue>
    </source>
</reference>
<feature type="compositionally biased region" description="Low complexity" evidence="6">
    <location>
        <begin position="845"/>
        <end position="856"/>
    </location>
</feature>
<organism evidence="7">
    <name type="scientific">Lepeophtheirus salmonis</name>
    <name type="common">Salmon louse</name>
    <name type="synonym">Caligus salmonis</name>
    <dbReference type="NCBI Taxonomy" id="72036"/>
    <lineage>
        <taxon>Eukaryota</taxon>
        <taxon>Metazoa</taxon>
        <taxon>Ecdysozoa</taxon>
        <taxon>Arthropoda</taxon>
        <taxon>Crustacea</taxon>
        <taxon>Multicrustacea</taxon>
        <taxon>Hexanauplia</taxon>
        <taxon>Copepoda</taxon>
        <taxon>Siphonostomatoida</taxon>
        <taxon>Caligidae</taxon>
        <taxon>Lepeophtheirus</taxon>
    </lineage>
</organism>
<evidence type="ECO:0000256" key="4">
    <source>
        <dbReference type="ARBA" id="ARBA00038123"/>
    </source>
</evidence>
<dbReference type="PANTHER" id="PTHR20544:SF0">
    <property type="entry name" value="NUCLEOPROTEIN TPR_MLP1 DOMAIN-CONTAINING PROTEIN"/>
    <property type="match status" value="1"/>
</dbReference>
<dbReference type="InterPro" id="IPR051877">
    <property type="entry name" value="Centriole_BasalBody_StrucProt"/>
</dbReference>
<accession>A0A0K2TUR9</accession>
<feature type="coiled-coil region" evidence="5">
    <location>
        <begin position="97"/>
        <end position="131"/>
    </location>
</feature>
<dbReference type="SUPFAM" id="SSF57997">
    <property type="entry name" value="Tropomyosin"/>
    <property type="match status" value="1"/>
</dbReference>
<sequence>MTMAQPPPSGGGHSYSSLRERLDEMGYFQSFLPECLPLVEALFNDLLTTTHTLKLHKDKLNAINSSPSNSEESVRTPCKCKPYEDSSCSSLQIPPNLIEYEKKEEDLKNKIRDLEALNSHALNVVSTLQEESLEKSRKLLKLESNKARVVEKNLPSMKPKMEITCYVKENKRKLPPSSSSSTSSSSNEKKFIHIPKEGTLDIVKMFERKNKILNDLIFKAEEELLSQKQRISELEDQLKRSSRSVHENYHPKSSSYISKILKDNAALREKIKSLEVNPVKSSSCIKSACHHLHHQHRDEENKENFKSRSQVHKHMEDQHVHIHELEDQLRSSLDEIRELKLRIAHLQTSKKSFKDKVEILQAQQKVLVDSKDASKVNELVNFMEKQRNIYRDNVHELLEQLNIEGTANKIIPPSKTFVKEVDVIDGICKECRGKKLRKINSINKEDFSETLDKYKACISSLKKEKNDLISRLEEQTSQIKEKECLITSGKDKIEEWKQRAMSATSLEGITQECQYLQTELRSSRDKVVHLSQELRIKDDHLKTLSDEKDEIICLLDDKTICLEKLKEEKMQMINDLNQLDSEKVSTDHRVAHAMSQLNAIQLELKTHQREKDEFRGKFEREKTVGIQLRRENTDLRMEIENEIKEKEEAQSRESDIKSHIQKYINEVKRIEELLSLCEKERSELLEQYRRLSSDVSTAESYGRRLETQVVSLEMDLKSRETELNAAETRLRNLEKDLAEMSLSNENYRLQLASFTVRADLAESELKESRNQQSWINKDLSNVHDLAVTLNSQKVELLNKISEQESEINSMSNEIDKLRSELIFLRKEYHEERAKTKNLEGKLSEYSRPGSSSSTYS</sequence>
<dbReference type="EMBL" id="HACA01012427">
    <property type="protein sequence ID" value="CDW29788.1"/>
    <property type="molecule type" value="Transcribed_RNA"/>
</dbReference>
<comment type="similarity">
    <text evidence="4">Belongs to the CEP135/TSGA10 family.</text>
</comment>
<feature type="compositionally biased region" description="Basic and acidic residues" evidence="6">
    <location>
        <begin position="832"/>
        <end position="844"/>
    </location>
</feature>
<dbReference type="AlphaFoldDB" id="A0A0K2TUR9"/>
<comment type="subcellular location">
    <subcellularLocation>
        <location evidence="1">Cytoplasm</location>
        <location evidence="1">Cytoskeleton</location>
        <location evidence="1">Microtubule organizing center</location>
        <location evidence="1">Centrosome</location>
        <location evidence="1">Centriole</location>
    </subcellularLocation>
</comment>
<feature type="coiled-coil region" evidence="5">
    <location>
        <begin position="322"/>
        <end position="400"/>
    </location>
</feature>